<comment type="caution">
    <text evidence="1">The sequence shown here is derived from an EMBL/GenBank/DDBJ whole genome shotgun (WGS) entry which is preliminary data.</text>
</comment>
<dbReference type="InterPro" id="IPR025886">
    <property type="entry name" value="PP2-like"/>
</dbReference>
<accession>A0AAN8US64</accession>
<sequence>MPKCQCKDLVGDTDFIEWQEAEKQFKVSPRGLNIVWGNSPQYWKLFKSMNGSEVAELIRVCWLEVVGAIENVCPGRKYQVGFRVALKPNARGWQDCTALVVAKVGESGKMIPTGLDLSQYYGKGFVDIPAEPLVVEVPEHASPSETKISFGLYEIRQGNWKSGLQIHYAFVREIGSIEQLHVGTARLPRPLPD</sequence>
<name>A0AAN8US64_9MAGN</name>
<organism evidence="1 2">
    <name type="scientific">Dillenia turbinata</name>
    <dbReference type="NCBI Taxonomy" id="194707"/>
    <lineage>
        <taxon>Eukaryota</taxon>
        <taxon>Viridiplantae</taxon>
        <taxon>Streptophyta</taxon>
        <taxon>Embryophyta</taxon>
        <taxon>Tracheophyta</taxon>
        <taxon>Spermatophyta</taxon>
        <taxon>Magnoliopsida</taxon>
        <taxon>eudicotyledons</taxon>
        <taxon>Gunneridae</taxon>
        <taxon>Pentapetalae</taxon>
        <taxon>Dilleniales</taxon>
        <taxon>Dilleniaceae</taxon>
        <taxon>Dillenia</taxon>
    </lineage>
</organism>
<evidence type="ECO:0000313" key="2">
    <source>
        <dbReference type="Proteomes" id="UP001370490"/>
    </source>
</evidence>
<dbReference type="Pfam" id="PF14299">
    <property type="entry name" value="PP2"/>
    <property type="match status" value="1"/>
</dbReference>
<dbReference type="PANTHER" id="PTHR32278">
    <property type="entry name" value="F-BOX DOMAIN-CONTAINING PROTEIN"/>
    <property type="match status" value="1"/>
</dbReference>
<dbReference type="Proteomes" id="UP001370490">
    <property type="component" value="Unassembled WGS sequence"/>
</dbReference>
<dbReference type="EMBL" id="JBAMMX010000023">
    <property type="protein sequence ID" value="KAK6917031.1"/>
    <property type="molecule type" value="Genomic_DNA"/>
</dbReference>
<gene>
    <name evidence="1" type="ORF">RJ641_017782</name>
</gene>
<reference evidence="1 2" key="1">
    <citation type="submission" date="2023-12" db="EMBL/GenBank/DDBJ databases">
        <title>A high-quality genome assembly for Dillenia turbinata (Dilleniales).</title>
        <authorList>
            <person name="Chanderbali A."/>
        </authorList>
    </citation>
    <scope>NUCLEOTIDE SEQUENCE [LARGE SCALE GENOMIC DNA]</scope>
    <source>
        <strain evidence="1">LSX21</strain>
        <tissue evidence="1">Leaf</tissue>
    </source>
</reference>
<protein>
    <submittedName>
        <fullName evidence="1">Phloem protein 2-like</fullName>
    </submittedName>
</protein>
<keyword evidence="2" id="KW-1185">Reference proteome</keyword>
<dbReference type="AlphaFoldDB" id="A0AAN8US64"/>
<dbReference type="PANTHER" id="PTHR32278:SF2">
    <property type="entry name" value="PROTEIN PHLOEM PROTEIN 2-LIKE A9"/>
    <property type="match status" value="1"/>
</dbReference>
<evidence type="ECO:0000313" key="1">
    <source>
        <dbReference type="EMBL" id="KAK6917031.1"/>
    </source>
</evidence>
<proteinExistence type="predicted"/>